<dbReference type="Proteomes" id="UP001155586">
    <property type="component" value="Unassembled WGS sequence"/>
</dbReference>
<evidence type="ECO:0000313" key="2">
    <source>
        <dbReference type="Proteomes" id="UP001155586"/>
    </source>
</evidence>
<dbReference type="EMBL" id="JAKRRX010000157">
    <property type="protein sequence ID" value="MCW8335937.1"/>
    <property type="molecule type" value="Genomic_DNA"/>
</dbReference>
<name>A0A9X3HUB3_9VIBR</name>
<dbReference type="AlphaFoldDB" id="A0A9X3HUB3"/>
<dbReference type="RefSeq" id="WP_265689018.1">
    <property type="nucleotide sequence ID" value="NZ_JAKRRX010000157.1"/>
</dbReference>
<protein>
    <submittedName>
        <fullName evidence="1">Uncharacterized protein</fullName>
    </submittedName>
</protein>
<organism evidence="1 2">
    <name type="scientific">Vibrio paucivorans</name>
    <dbReference type="NCBI Taxonomy" id="2829489"/>
    <lineage>
        <taxon>Bacteria</taxon>
        <taxon>Pseudomonadati</taxon>
        <taxon>Pseudomonadota</taxon>
        <taxon>Gammaproteobacteria</taxon>
        <taxon>Vibrionales</taxon>
        <taxon>Vibrionaceae</taxon>
        <taxon>Vibrio</taxon>
    </lineage>
</organism>
<accession>A0A9X3HUB3</accession>
<gene>
    <name evidence="1" type="ORF">MD483_19170</name>
</gene>
<comment type="caution">
    <text evidence="1">The sequence shown here is derived from an EMBL/GenBank/DDBJ whole genome shotgun (WGS) entry which is preliminary data.</text>
</comment>
<sequence length="128" mass="14698">MMFKLAETNPNRDIESECNELMMKKHSLVALVAWFTSCGVYAQSHTAFNSETMCKRQYADAVFLLQVEYSNHENSDQVRRTAERTIDRSRDIYASSDSFCSALNYLVNDAPETLVEGFERPRRGEAQL</sequence>
<proteinExistence type="predicted"/>
<keyword evidence="2" id="KW-1185">Reference proteome</keyword>
<reference evidence="1" key="1">
    <citation type="submission" date="2022-02" db="EMBL/GenBank/DDBJ databases">
        <title>Vibrio sp. nov., a new bacterium isolated from Bohai sea, China.</title>
        <authorList>
            <person name="Yuan Y."/>
        </authorList>
    </citation>
    <scope>NUCLEOTIDE SEQUENCE</scope>
    <source>
        <strain evidence="1">DBSS07</strain>
    </source>
</reference>
<evidence type="ECO:0000313" key="1">
    <source>
        <dbReference type="EMBL" id="MCW8335937.1"/>
    </source>
</evidence>